<evidence type="ECO:0000256" key="1">
    <source>
        <dbReference type="ARBA" id="ARBA00022741"/>
    </source>
</evidence>
<feature type="region of interest" description="Disordered" evidence="3">
    <location>
        <begin position="1"/>
        <end position="22"/>
    </location>
</feature>
<gene>
    <name evidence="4" type="ORF">MUCCIDRAFT_157206</name>
</gene>
<dbReference type="EMBL" id="AMYB01000008">
    <property type="protein sequence ID" value="OAC99420.1"/>
    <property type="molecule type" value="Genomic_DNA"/>
</dbReference>
<keyword evidence="2" id="KW-0067">ATP-binding</keyword>
<dbReference type="VEuPathDB" id="FungiDB:MUCCIDRAFT_157206"/>
<dbReference type="SUPFAM" id="SSF103243">
    <property type="entry name" value="KA1-like"/>
    <property type="match status" value="1"/>
</dbReference>
<dbReference type="AlphaFoldDB" id="A0A168I0V6"/>
<accession>A0A168I0V6</accession>
<keyword evidence="5" id="KW-1185">Reference proteome</keyword>
<keyword evidence="1" id="KW-0547">Nucleotide-binding</keyword>
<dbReference type="GO" id="GO:0005524">
    <property type="term" value="F:ATP binding"/>
    <property type="evidence" value="ECO:0007669"/>
    <property type="project" value="UniProtKB-KW"/>
</dbReference>
<evidence type="ECO:0000313" key="5">
    <source>
        <dbReference type="Proteomes" id="UP000077051"/>
    </source>
</evidence>
<dbReference type="InterPro" id="IPR028375">
    <property type="entry name" value="KA1/Ssp2_C"/>
</dbReference>
<name>A0A168I0V6_MUCCL</name>
<comment type="caution">
    <text evidence="4">The sequence shown here is derived from an EMBL/GenBank/DDBJ whole genome shotgun (WGS) entry which is preliminary data.</text>
</comment>
<protein>
    <submittedName>
        <fullName evidence="4">Uncharacterized protein</fullName>
    </submittedName>
</protein>
<organism evidence="4 5">
    <name type="scientific">Mucor lusitanicus CBS 277.49</name>
    <dbReference type="NCBI Taxonomy" id="747725"/>
    <lineage>
        <taxon>Eukaryota</taxon>
        <taxon>Fungi</taxon>
        <taxon>Fungi incertae sedis</taxon>
        <taxon>Mucoromycota</taxon>
        <taxon>Mucoromycotina</taxon>
        <taxon>Mucoromycetes</taxon>
        <taxon>Mucorales</taxon>
        <taxon>Mucorineae</taxon>
        <taxon>Mucoraceae</taxon>
        <taxon>Mucor</taxon>
    </lineage>
</organism>
<evidence type="ECO:0000313" key="4">
    <source>
        <dbReference type="EMBL" id="OAC99420.1"/>
    </source>
</evidence>
<dbReference type="Gene3D" id="3.30.310.80">
    <property type="entry name" value="Kinase associated domain 1, KA1"/>
    <property type="match status" value="1"/>
</dbReference>
<dbReference type="Proteomes" id="UP000077051">
    <property type="component" value="Unassembled WGS sequence"/>
</dbReference>
<evidence type="ECO:0000256" key="3">
    <source>
        <dbReference type="SAM" id="MobiDB-lite"/>
    </source>
</evidence>
<dbReference type="STRING" id="747725.A0A168I0V6"/>
<sequence>METSKSELIQSSSSSRKKSISSNPKSLFHFNRGHLIRITPTQMMTDLVRVLEQLDIDILAKEQFQFHCRCSYPVWSKYLQDGHSNLSDKAHNNNQHADLHFLVMIYEARWAGGKMGIKVKDVDDGNFHTKQVLRNIYHAILSDINSIQKRSSLS</sequence>
<reference evidence="4 5" key="1">
    <citation type="submission" date="2015-06" db="EMBL/GenBank/DDBJ databases">
        <title>Expansion of signal transduction pathways in fungi by whole-genome duplication.</title>
        <authorList>
            <consortium name="DOE Joint Genome Institute"/>
            <person name="Corrochano L.M."/>
            <person name="Kuo A."/>
            <person name="Marcet-Houben M."/>
            <person name="Polaino S."/>
            <person name="Salamov A."/>
            <person name="Villalobos J.M."/>
            <person name="Alvarez M.I."/>
            <person name="Avalos J."/>
            <person name="Benito E.P."/>
            <person name="Benoit I."/>
            <person name="Burger G."/>
            <person name="Camino L.P."/>
            <person name="Canovas D."/>
            <person name="Cerda-Olmedo E."/>
            <person name="Cheng J.-F."/>
            <person name="Dominguez A."/>
            <person name="Elias M."/>
            <person name="Eslava A.P."/>
            <person name="Glaser F."/>
            <person name="Grimwood J."/>
            <person name="Gutierrez G."/>
            <person name="Heitman J."/>
            <person name="Henrissat B."/>
            <person name="Iturriaga E.A."/>
            <person name="Lang B.F."/>
            <person name="Lavin J.L."/>
            <person name="Lee S."/>
            <person name="Li W."/>
            <person name="Lindquist E."/>
            <person name="Lopez-Garcia S."/>
            <person name="Luque E.M."/>
            <person name="Marcos A.T."/>
            <person name="Martin J."/>
            <person name="Mccluskey K."/>
            <person name="Medina H.R."/>
            <person name="Miralles-Duran A."/>
            <person name="Miyazaki A."/>
            <person name="Munoz-Torres E."/>
            <person name="Oguiza J.A."/>
            <person name="Ohm R."/>
            <person name="Olmedo M."/>
            <person name="Orejas M."/>
            <person name="Ortiz-Castellanos L."/>
            <person name="Pisabarro A.G."/>
            <person name="Rodriguez-Romero J."/>
            <person name="Ruiz-Herrera J."/>
            <person name="Ruiz-Vazquez R."/>
            <person name="Sanz C."/>
            <person name="Schackwitz W."/>
            <person name="Schmutz J."/>
            <person name="Shahriari M."/>
            <person name="Shelest E."/>
            <person name="Silva-Franco F."/>
            <person name="Soanes D."/>
            <person name="Syed K."/>
            <person name="Tagua V.G."/>
            <person name="Talbot N.J."/>
            <person name="Thon M."/>
            <person name="De Vries R.P."/>
            <person name="Wiebenga A."/>
            <person name="Yadav J.S."/>
            <person name="Braun E.L."/>
            <person name="Baker S."/>
            <person name="Garre V."/>
            <person name="Horwitz B."/>
            <person name="Torres-Martinez S."/>
            <person name="Idnurm A."/>
            <person name="Herrera-Estrella A."/>
            <person name="Gabaldon T."/>
            <person name="Grigoriev I.V."/>
        </authorList>
    </citation>
    <scope>NUCLEOTIDE SEQUENCE [LARGE SCALE GENOMIC DNA]</scope>
    <source>
        <strain evidence="4 5">CBS 277.49</strain>
    </source>
</reference>
<evidence type="ECO:0000256" key="2">
    <source>
        <dbReference type="ARBA" id="ARBA00022840"/>
    </source>
</evidence>
<dbReference type="OrthoDB" id="10322089at2759"/>
<proteinExistence type="predicted"/>